<evidence type="ECO:0000256" key="2">
    <source>
        <dbReference type="ARBA" id="ARBA00022448"/>
    </source>
</evidence>
<feature type="transmembrane region" description="Helical" evidence="8">
    <location>
        <begin position="136"/>
        <end position="160"/>
    </location>
</feature>
<evidence type="ECO:0000313" key="10">
    <source>
        <dbReference type="EMBL" id="MFC7274402.1"/>
    </source>
</evidence>
<dbReference type="InterPro" id="IPR020846">
    <property type="entry name" value="MFS_dom"/>
</dbReference>
<dbReference type="EMBL" id="JBHTBJ010000005">
    <property type="protein sequence ID" value="MFC7274402.1"/>
    <property type="molecule type" value="Genomic_DNA"/>
</dbReference>
<keyword evidence="3" id="KW-1003">Cell membrane</keyword>
<dbReference type="PANTHER" id="PTHR43266">
    <property type="entry name" value="MACROLIDE-EFFLUX PROTEIN"/>
    <property type="match status" value="1"/>
</dbReference>
<keyword evidence="5 8" id="KW-1133">Transmembrane helix</keyword>
<feature type="domain" description="Major facilitator superfamily (MFS) profile" evidence="9">
    <location>
        <begin position="1"/>
        <end position="389"/>
    </location>
</feature>
<evidence type="ECO:0000256" key="4">
    <source>
        <dbReference type="ARBA" id="ARBA00022692"/>
    </source>
</evidence>
<feature type="region of interest" description="Disordered" evidence="7">
    <location>
        <begin position="395"/>
        <end position="432"/>
    </location>
</feature>
<gene>
    <name evidence="10" type="ORF">ACFQS1_10465</name>
</gene>
<feature type="transmembrane region" description="Helical" evidence="8">
    <location>
        <begin position="242"/>
        <end position="265"/>
    </location>
</feature>
<comment type="subcellular location">
    <subcellularLocation>
        <location evidence="1">Cell membrane</location>
        <topology evidence="1">Multi-pass membrane protein</topology>
    </subcellularLocation>
</comment>
<dbReference type="PANTHER" id="PTHR43266:SF7">
    <property type="entry name" value="TRANSPORTER, PUTATIVE-RELATED"/>
    <property type="match status" value="1"/>
</dbReference>
<sequence>MSFASGDERWADVYLLSITRAVSVCGEFLAATTLALVLQQAGHGGLAVSGLLVAASLPIALLAPLGGRIADRADSRVVLVTVGLLQGLVCLGLAFVHHPVAIIGMVALLACGLAVTQPTVAALIPRMVRSESLARASGLNQTAGVIGMLIAPALAGFLVGQTGPRLPLLLDAASYLALVVAGLAIRTRRSPVAATAVTATVRYRIWDDRTLTVLVGALAAVVAGVSAVNVVDVFFIRDTLAASTTVFGLVAAAWPVGMLIGSVVFGRVPRHRITAPAALLITAGSCAPLIGCLVVGNALWMIPLWILGGACNGGINVFVMVIVAGRAPAAAHGRAFAMVSGAIQGGSLIGLLAAGPLVEHFEPRWLLAAAGGLGLLASVAAMPIVGRTRETLPSEGAVVSSEASVTGDGPSRDGGSVGDRTIREPKPMVDAM</sequence>
<feature type="transmembrane region" description="Helical" evidence="8">
    <location>
        <begin position="166"/>
        <end position="185"/>
    </location>
</feature>
<feature type="transmembrane region" description="Helical" evidence="8">
    <location>
        <begin position="102"/>
        <end position="124"/>
    </location>
</feature>
<comment type="caution">
    <text evidence="10">The sequence shown here is derived from an EMBL/GenBank/DDBJ whole genome shotgun (WGS) entry which is preliminary data.</text>
</comment>
<feature type="transmembrane region" description="Helical" evidence="8">
    <location>
        <begin position="335"/>
        <end position="353"/>
    </location>
</feature>
<dbReference type="InterPro" id="IPR010290">
    <property type="entry name" value="TM_effector"/>
</dbReference>
<evidence type="ECO:0000256" key="5">
    <source>
        <dbReference type="ARBA" id="ARBA00022989"/>
    </source>
</evidence>
<name>A0ABW2HMT8_9ACTN</name>
<accession>A0ABW2HMT8</accession>
<feature type="transmembrane region" description="Helical" evidence="8">
    <location>
        <begin position="302"/>
        <end position="323"/>
    </location>
</feature>
<evidence type="ECO:0000256" key="3">
    <source>
        <dbReference type="ARBA" id="ARBA00022475"/>
    </source>
</evidence>
<feature type="compositionally biased region" description="Low complexity" evidence="7">
    <location>
        <begin position="395"/>
        <end position="405"/>
    </location>
</feature>
<dbReference type="Gene3D" id="1.20.1250.20">
    <property type="entry name" value="MFS general substrate transporter like domains"/>
    <property type="match status" value="1"/>
</dbReference>
<reference evidence="11" key="1">
    <citation type="journal article" date="2019" name="Int. J. Syst. Evol. Microbiol.">
        <title>The Global Catalogue of Microorganisms (GCM) 10K type strain sequencing project: providing services to taxonomists for standard genome sequencing and annotation.</title>
        <authorList>
            <consortium name="The Broad Institute Genomics Platform"/>
            <consortium name="The Broad Institute Genome Sequencing Center for Infectious Disease"/>
            <person name="Wu L."/>
            <person name="Ma J."/>
        </authorList>
    </citation>
    <scope>NUCLEOTIDE SEQUENCE [LARGE SCALE GENOMIC DNA]</scope>
    <source>
        <strain evidence="11">XZYJT-10</strain>
    </source>
</reference>
<evidence type="ECO:0000256" key="8">
    <source>
        <dbReference type="SAM" id="Phobius"/>
    </source>
</evidence>
<dbReference type="CDD" id="cd06173">
    <property type="entry name" value="MFS_MefA_like"/>
    <property type="match status" value="1"/>
</dbReference>
<evidence type="ECO:0000259" key="9">
    <source>
        <dbReference type="PROSITE" id="PS50850"/>
    </source>
</evidence>
<dbReference type="SUPFAM" id="SSF103473">
    <property type="entry name" value="MFS general substrate transporter"/>
    <property type="match status" value="1"/>
</dbReference>
<keyword evidence="2" id="KW-0813">Transport</keyword>
<feature type="transmembrane region" description="Helical" evidence="8">
    <location>
        <begin position="277"/>
        <end position="296"/>
    </location>
</feature>
<evidence type="ECO:0000313" key="11">
    <source>
        <dbReference type="Proteomes" id="UP001596548"/>
    </source>
</evidence>
<feature type="compositionally biased region" description="Basic and acidic residues" evidence="7">
    <location>
        <begin position="420"/>
        <end position="432"/>
    </location>
</feature>
<feature type="transmembrane region" description="Helical" evidence="8">
    <location>
        <begin position="44"/>
        <end position="65"/>
    </location>
</feature>
<dbReference type="Pfam" id="PF05977">
    <property type="entry name" value="MFS_3"/>
    <property type="match status" value="1"/>
</dbReference>
<dbReference type="Proteomes" id="UP001596548">
    <property type="component" value="Unassembled WGS sequence"/>
</dbReference>
<dbReference type="InterPro" id="IPR036259">
    <property type="entry name" value="MFS_trans_sf"/>
</dbReference>
<proteinExistence type="predicted"/>
<evidence type="ECO:0000256" key="6">
    <source>
        <dbReference type="ARBA" id="ARBA00023136"/>
    </source>
</evidence>
<keyword evidence="11" id="KW-1185">Reference proteome</keyword>
<dbReference type="RefSeq" id="WP_378966260.1">
    <property type="nucleotide sequence ID" value="NZ_JBHTBJ010000005.1"/>
</dbReference>
<feature type="transmembrane region" description="Helical" evidence="8">
    <location>
        <begin position="365"/>
        <end position="385"/>
    </location>
</feature>
<dbReference type="PROSITE" id="PS50850">
    <property type="entry name" value="MFS"/>
    <property type="match status" value="1"/>
</dbReference>
<protein>
    <submittedName>
        <fullName evidence="10">MFS transporter</fullName>
    </submittedName>
</protein>
<feature type="transmembrane region" description="Helical" evidence="8">
    <location>
        <begin position="211"/>
        <end position="236"/>
    </location>
</feature>
<evidence type="ECO:0000256" key="1">
    <source>
        <dbReference type="ARBA" id="ARBA00004651"/>
    </source>
</evidence>
<feature type="transmembrane region" description="Helical" evidence="8">
    <location>
        <begin position="12"/>
        <end position="38"/>
    </location>
</feature>
<organism evidence="10 11">
    <name type="scientific">Paractinoplanes rhizophilus</name>
    <dbReference type="NCBI Taxonomy" id="1416877"/>
    <lineage>
        <taxon>Bacteria</taxon>
        <taxon>Bacillati</taxon>
        <taxon>Actinomycetota</taxon>
        <taxon>Actinomycetes</taxon>
        <taxon>Micromonosporales</taxon>
        <taxon>Micromonosporaceae</taxon>
        <taxon>Paractinoplanes</taxon>
    </lineage>
</organism>
<evidence type="ECO:0000256" key="7">
    <source>
        <dbReference type="SAM" id="MobiDB-lite"/>
    </source>
</evidence>
<keyword evidence="6 8" id="KW-0472">Membrane</keyword>
<feature type="transmembrane region" description="Helical" evidence="8">
    <location>
        <begin position="77"/>
        <end position="96"/>
    </location>
</feature>
<keyword evidence="4 8" id="KW-0812">Transmembrane</keyword>